<evidence type="ECO:0008006" key="4">
    <source>
        <dbReference type="Google" id="ProtNLM"/>
    </source>
</evidence>
<dbReference type="Pfam" id="PF11286">
    <property type="entry name" value="DUF3087"/>
    <property type="match status" value="1"/>
</dbReference>
<dbReference type="Proteomes" id="UP000032439">
    <property type="component" value="Unassembled WGS sequence"/>
</dbReference>
<gene>
    <name evidence="2" type="ORF">LO50_10035</name>
</gene>
<dbReference type="RefSeq" id="WP_041014522.1">
    <property type="nucleotide sequence ID" value="NZ_JXXD01000086.1"/>
</dbReference>
<name>A0A0D7E6V4_STUST</name>
<proteinExistence type="predicted"/>
<evidence type="ECO:0000256" key="1">
    <source>
        <dbReference type="SAM" id="Phobius"/>
    </source>
</evidence>
<protein>
    <recommendedName>
        <fullName evidence="4">DUF3087 domain-containing protein</fullName>
    </recommendedName>
</protein>
<dbReference type="AlphaFoldDB" id="A0A0D7E6V4"/>
<feature type="transmembrane region" description="Helical" evidence="1">
    <location>
        <begin position="56"/>
        <end position="74"/>
    </location>
</feature>
<evidence type="ECO:0000313" key="2">
    <source>
        <dbReference type="EMBL" id="KIZ36291.1"/>
    </source>
</evidence>
<keyword evidence="1" id="KW-0812">Transmembrane</keyword>
<keyword evidence="1" id="KW-0472">Membrane</keyword>
<keyword evidence="1" id="KW-1133">Transmembrane helix</keyword>
<accession>A0A0D7E6V4</accession>
<reference evidence="2 3" key="1">
    <citation type="submission" date="2014-11" db="EMBL/GenBank/DDBJ databases">
        <title>Genomics and ecophysiology of heterotrophic nitrogen fixing bacteria isolated from estuarine surface water.</title>
        <authorList>
            <person name="Bentzon-Tilia M."/>
            <person name="Severin I."/>
            <person name="Hansen L.H."/>
            <person name="Riemann L."/>
        </authorList>
    </citation>
    <scope>NUCLEOTIDE SEQUENCE [LARGE SCALE GENOMIC DNA]</scope>
    <source>
        <strain evidence="2 3">BAL361</strain>
    </source>
</reference>
<evidence type="ECO:0000313" key="3">
    <source>
        <dbReference type="Proteomes" id="UP000032439"/>
    </source>
</evidence>
<sequence>MVLFEIVPLSPETYRQQTRRSTLIVAVTFAVLAMGLSTLAVALFGEPGGDNLRLNIVGVAVGLALTIGIVRWLYWQQPWMAAAVYGWKLKRSLMRVTNMMHQVKAGVSAGDPDAMKLLRFYHLGLTQMHQLDGNLTGLSDSVAEIDRHREAMEARSMDTDQPRLESGWLERVGQIEAKR</sequence>
<comment type="caution">
    <text evidence="2">The sequence shown here is derived from an EMBL/GenBank/DDBJ whole genome shotgun (WGS) entry which is preliminary data.</text>
</comment>
<dbReference type="InterPro" id="IPR021438">
    <property type="entry name" value="DUF3087"/>
</dbReference>
<dbReference type="PATRIC" id="fig|316.110.peg.4592"/>
<organism evidence="2 3">
    <name type="scientific">Stutzerimonas stutzeri</name>
    <name type="common">Pseudomonas stutzeri</name>
    <dbReference type="NCBI Taxonomy" id="316"/>
    <lineage>
        <taxon>Bacteria</taxon>
        <taxon>Pseudomonadati</taxon>
        <taxon>Pseudomonadota</taxon>
        <taxon>Gammaproteobacteria</taxon>
        <taxon>Pseudomonadales</taxon>
        <taxon>Pseudomonadaceae</taxon>
        <taxon>Stutzerimonas</taxon>
    </lineage>
</organism>
<feature type="transmembrane region" description="Helical" evidence="1">
    <location>
        <begin position="21"/>
        <end position="44"/>
    </location>
</feature>
<dbReference type="EMBL" id="JXXD01000086">
    <property type="protein sequence ID" value="KIZ36291.1"/>
    <property type="molecule type" value="Genomic_DNA"/>
</dbReference>